<accession>A0AAP3ATB8</accession>
<dbReference type="EMBL" id="JAOZYT010000171">
    <property type="protein sequence ID" value="MCW0525014.1"/>
    <property type="molecule type" value="Genomic_DNA"/>
</dbReference>
<evidence type="ECO:0000313" key="1">
    <source>
        <dbReference type="EMBL" id="MCW0525014.1"/>
    </source>
</evidence>
<proteinExistence type="predicted"/>
<reference evidence="1" key="1">
    <citation type="submission" date="2022-10" db="EMBL/GenBank/DDBJ databases">
        <title>Sifting through the core-genome to identify putative cross-protective antigens against Riemerella anatipestifer.</title>
        <authorList>
            <person name="Zheng X."/>
            <person name="Zhang W."/>
        </authorList>
    </citation>
    <scope>NUCLEOTIDE SEQUENCE</scope>
    <source>
        <strain evidence="1">ZWRA178</strain>
    </source>
</reference>
<comment type="caution">
    <text evidence="1">The sequence shown here is derived from an EMBL/GenBank/DDBJ whole genome shotgun (WGS) entry which is preliminary data.</text>
</comment>
<organism evidence="1 2">
    <name type="scientific">Riemerella anatipestifer</name>
    <name type="common">Moraxella anatipestifer</name>
    <dbReference type="NCBI Taxonomy" id="34085"/>
    <lineage>
        <taxon>Bacteria</taxon>
        <taxon>Pseudomonadati</taxon>
        <taxon>Bacteroidota</taxon>
        <taxon>Flavobacteriia</taxon>
        <taxon>Flavobacteriales</taxon>
        <taxon>Weeksellaceae</taxon>
        <taxon>Riemerella</taxon>
    </lineage>
</organism>
<dbReference type="RefSeq" id="WP_214193833.1">
    <property type="nucleotide sequence ID" value="NZ_CP081925.1"/>
</dbReference>
<dbReference type="Proteomes" id="UP001207440">
    <property type="component" value="Unassembled WGS sequence"/>
</dbReference>
<gene>
    <name evidence="1" type="ORF">OKE68_11955</name>
</gene>
<protein>
    <submittedName>
        <fullName evidence="1">Uncharacterized protein</fullName>
    </submittedName>
</protein>
<name>A0AAP3ATB8_RIEAN</name>
<evidence type="ECO:0000313" key="2">
    <source>
        <dbReference type="Proteomes" id="UP001207440"/>
    </source>
</evidence>
<sequence length="70" mass="8411">MKKIVQKLITPMVQKILKEEIKEIERLKYHESITIGLWAIDRNPQEVSYEWIKENAYQIKPTSNCPECRH</sequence>
<dbReference type="AlphaFoldDB" id="A0AAP3ATB8"/>